<feature type="signal peptide" evidence="1">
    <location>
        <begin position="1"/>
        <end position="19"/>
    </location>
</feature>
<dbReference type="RefSeq" id="WP_168052034.1">
    <property type="nucleotide sequence ID" value="NZ_JAATJR010000006.1"/>
</dbReference>
<dbReference type="InterPro" id="IPR018707">
    <property type="entry name" value="LpxR"/>
</dbReference>
<dbReference type="InterPro" id="IPR037107">
    <property type="entry name" value="Put_OMP_sf"/>
</dbReference>
<dbReference type="Gene3D" id="2.40.128.140">
    <property type="entry name" value="Outer membrane protein"/>
    <property type="match status" value="1"/>
</dbReference>
<keyword evidence="1" id="KW-0732">Signal</keyword>
<dbReference type="Proteomes" id="UP000765160">
    <property type="component" value="Unassembled WGS sequence"/>
</dbReference>
<proteinExistence type="predicted"/>
<keyword evidence="3" id="KW-1185">Reference proteome</keyword>
<protein>
    <submittedName>
        <fullName evidence="2">Lipid A deacylase LpxR family protein</fullName>
    </submittedName>
</protein>
<reference evidence="2 3" key="1">
    <citation type="submission" date="2020-03" db="EMBL/GenBank/DDBJ databases">
        <title>Roseomonas selenitidurans sp. nov. isolated from soil.</title>
        <authorList>
            <person name="Liu H."/>
        </authorList>
    </citation>
    <scope>NUCLEOTIDE SEQUENCE [LARGE SCALE GENOMIC DNA]</scope>
    <source>
        <strain evidence="2 3">JCM 15073</strain>
    </source>
</reference>
<evidence type="ECO:0000313" key="3">
    <source>
        <dbReference type="Proteomes" id="UP000765160"/>
    </source>
</evidence>
<accession>A0ABX1F3W7</accession>
<feature type="chain" id="PRO_5046639391" evidence="1">
    <location>
        <begin position="20"/>
        <end position="347"/>
    </location>
</feature>
<evidence type="ECO:0000256" key="1">
    <source>
        <dbReference type="SAM" id="SignalP"/>
    </source>
</evidence>
<dbReference type="Pfam" id="PF09982">
    <property type="entry name" value="LpxR"/>
    <property type="match status" value="1"/>
</dbReference>
<name>A0ABX1F3W7_9PROT</name>
<dbReference type="EMBL" id="JAAVTX010000006">
    <property type="protein sequence ID" value="NKE47061.1"/>
    <property type="molecule type" value="Genomic_DNA"/>
</dbReference>
<organism evidence="2 3">
    <name type="scientific">Falsiroseomonas frigidaquae</name>
    <dbReference type="NCBI Taxonomy" id="487318"/>
    <lineage>
        <taxon>Bacteria</taxon>
        <taxon>Pseudomonadati</taxon>
        <taxon>Pseudomonadota</taxon>
        <taxon>Alphaproteobacteria</taxon>
        <taxon>Acetobacterales</taxon>
        <taxon>Roseomonadaceae</taxon>
        <taxon>Falsiroseomonas</taxon>
    </lineage>
</organism>
<evidence type="ECO:0000313" key="2">
    <source>
        <dbReference type="EMBL" id="NKE47061.1"/>
    </source>
</evidence>
<comment type="caution">
    <text evidence="2">The sequence shown here is derived from an EMBL/GenBank/DDBJ whole genome shotgun (WGS) entry which is preliminary data.</text>
</comment>
<sequence>MHKATLLLTLLLAPLPTLGQSVLPSLPDALTPTVGEVTPPPPDPLGGWTFNYENDTLGGTDQNYSSGLQIAWRSPSADLPSPLRWLNEQATRLLGPGQVRWGAGLVQAIYTPQDTQLRTPDPRDRPYAGHLYGALVLQRDTGSALSTLEFQAGVVGPAALGEFVQNSVHEAIRVDTTKGWDSQLKDELALNLVFERTLRTAPLELGGLQADMLPSFTVALGNVSTYAGAGLSFRLGQGLEADYGAPRIRPALVGSAFFQPREEFGWYGFIGGQGRAVARDIFLDGNTWQDGGPSVDRRPLVADVTAGVVVHWRGLRLAYSHVWRTEEFYGQRGGLQSFGSVGFTARF</sequence>
<gene>
    <name evidence="2" type="ORF">HB662_19940</name>
</gene>